<name>A0A7Z0DHV7_9ACTN</name>
<sequence>MRMGTGYVAAYVTGVIGPTFARHLDVGAAR</sequence>
<evidence type="ECO:0000313" key="1">
    <source>
        <dbReference type="EMBL" id="NYI75645.1"/>
    </source>
</evidence>
<comment type="caution">
    <text evidence="1">The sequence shown here is derived from an EMBL/GenBank/DDBJ whole genome shotgun (WGS) entry which is preliminary data.</text>
</comment>
<gene>
    <name evidence="1" type="ORF">BJ988_000293</name>
</gene>
<organism evidence="1 2">
    <name type="scientific">Nocardioides panzhihuensis</name>
    <dbReference type="NCBI Taxonomy" id="860243"/>
    <lineage>
        <taxon>Bacteria</taxon>
        <taxon>Bacillati</taxon>
        <taxon>Actinomycetota</taxon>
        <taxon>Actinomycetes</taxon>
        <taxon>Propionibacteriales</taxon>
        <taxon>Nocardioidaceae</taxon>
        <taxon>Nocardioides</taxon>
    </lineage>
</organism>
<evidence type="ECO:0000313" key="2">
    <source>
        <dbReference type="Proteomes" id="UP000564496"/>
    </source>
</evidence>
<dbReference type="AlphaFoldDB" id="A0A7Z0DHV7"/>
<proteinExistence type="predicted"/>
<protein>
    <submittedName>
        <fullName evidence="1">Uncharacterized protein</fullName>
    </submittedName>
</protein>
<dbReference type="EMBL" id="JACBZR010000001">
    <property type="protein sequence ID" value="NYI75645.1"/>
    <property type="molecule type" value="Genomic_DNA"/>
</dbReference>
<reference evidence="1 2" key="1">
    <citation type="submission" date="2020-07" db="EMBL/GenBank/DDBJ databases">
        <title>Sequencing the genomes of 1000 actinobacteria strains.</title>
        <authorList>
            <person name="Klenk H.-P."/>
        </authorList>
    </citation>
    <scope>NUCLEOTIDE SEQUENCE [LARGE SCALE GENOMIC DNA]</scope>
    <source>
        <strain evidence="1 2">DSM 26487</strain>
    </source>
</reference>
<accession>A0A7Z0DHV7</accession>
<dbReference type="Proteomes" id="UP000564496">
    <property type="component" value="Unassembled WGS sequence"/>
</dbReference>
<keyword evidence="2" id="KW-1185">Reference proteome</keyword>